<keyword evidence="2" id="KW-1133">Transmembrane helix</keyword>
<feature type="coiled-coil region" evidence="1">
    <location>
        <begin position="341"/>
        <end position="368"/>
    </location>
</feature>
<evidence type="ECO:0000256" key="2">
    <source>
        <dbReference type="SAM" id="Phobius"/>
    </source>
</evidence>
<dbReference type="InterPro" id="IPR021759">
    <property type="entry name" value="WxLIP_HBD"/>
</dbReference>
<proteinExistence type="predicted"/>
<dbReference type="Pfam" id="PF11797">
    <property type="entry name" value="WxLIP_HBD"/>
    <property type="match status" value="1"/>
</dbReference>
<evidence type="ECO:0000256" key="1">
    <source>
        <dbReference type="SAM" id="Coils"/>
    </source>
</evidence>
<dbReference type="AlphaFoldDB" id="A0A1E5GSD1"/>
<name>A0A1E5GSD1_9ENTE</name>
<evidence type="ECO:0000259" key="3">
    <source>
        <dbReference type="Pfam" id="PF06030"/>
    </source>
</evidence>
<evidence type="ECO:0000313" key="5">
    <source>
        <dbReference type="EMBL" id="OEG15515.1"/>
    </source>
</evidence>
<keyword evidence="2" id="KW-0812">Transmembrane</keyword>
<comment type="caution">
    <text evidence="5">The sequence shown here is derived from an EMBL/GenBank/DDBJ whole genome shotgun (WGS) entry which is preliminary data.</text>
</comment>
<keyword evidence="6" id="KW-1185">Reference proteome</keyword>
<dbReference type="RefSeq" id="WP_069635399.1">
    <property type="nucleotide sequence ID" value="NZ_JXKZ01000010.1"/>
</dbReference>
<feature type="transmembrane region" description="Helical" evidence="2">
    <location>
        <begin position="321"/>
        <end position="345"/>
    </location>
</feature>
<gene>
    <name evidence="5" type="ORF">BCR23_08590</name>
</gene>
<dbReference type="STRING" id="903983.BCR23_08590"/>
<keyword evidence="1" id="KW-0175">Coiled coil</keyword>
<dbReference type="InterPro" id="IPR010317">
    <property type="entry name" value="WxLIP_PGBD"/>
</dbReference>
<keyword evidence="2" id="KW-0472">Membrane</keyword>
<dbReference type="Proteomes" id="UP000094764">
    <property type="component" value="Unassembled WGS sequence"/>
</dbReference>
<sequence>MKRRITLIVTMILYIAGISYFTGVPTYADDTSVKQGEGGSPLGFTYKVIQPENQQNKEVGYFDLKMAPEQKQTVQIELSNDSENPVEVIVSLNGAKTNGNGVIEYGPSKIDNDKSLKYDFVDIVKGPESVTVPGKSTLPLELTITMPKAGYDGVISGGIQMKKKADEKARKEQKGVINEYAFMVGMLLTESDKVVEPNLQLNSVYAGMNNYRNSVFVNFSNIEATYLEGLTVEAQVMPKDADTVLYDTKKANMRVAPNSLVDFPISMNGEKMVAGDYRAKIAATSGERKWNWEQEFTITDEEADKYNKQDVELVQEEGINWTLVAIGVGGALVIILIVFVVVRLVRKKQEAKKKAARKRKKNNKVQKD</sequence>
<accession>A0A1E5GSD1</accession>
<protein>
    <submittedName>
        <fullName evidence="5">Uncharacterized protein</fullName>
    </submittedName>
</protein>
<dbReference type="OrthoDB" id="2148359at2"/>
<dbReference type="Pfam" id="PF06030">
    <property type="entry name" value="WxLIP_PGBD"/>
    <property type="match status" value="1"/>
</dbReference>
<feature type="domain" description="WxL Interacting Protein peptidoglycan binding" evidence="3">
    <location>
        <begin position="44"/>
        <end position="162"/>
    </location>
</feature>
<organism evidence="5 6">
    <name type="scientific">Enterococcus quebecensis</name>
    <dbReference type="NCBI Taxonomy" id="903983"/>
    <lineage>
        <taxon>Bacteria</taxon>
        <taxon>Bacillati</taxon>
        <taxon>Bacillota</taxon>
        <taxon>Bacilli</taxon>
        <taxon>Lactobacillales</taxon>
        <taxon>Enterococcaceae</taxon>
        <taxon>Enterococcus</taxon>
    </lineage>
</organism>
<evidence type="ECO:0000313" key="6">
    <source>
        <dbReference type="Proteomes" id="UP000094764"/>
    </source>
</evidence>
<feature type="domain" description="WxL Interacting Protein host binding" evidence="4">
    <location>
        <begin position="173"/>
        <end position="308"/>
    </location>
</feature>
<dbReference type="EMBL" id="MIKB01000015">
    <property type="protein sequence ID" value="OEG15515.1"/>
    <property type="molecule type" value="Genomic_DNA"/>
</dbReference>
<evidence type="ECO:0000259" key="4">
    <source>
        <dbReference type="Pfam" id="PF11797"/>
    </source>
</evidence>
<reference evidence="6" key="1">
    <citation type="submission" date="2016-09" db="EMBL/GenBank/DDBJ databases">
        <authorList>
            <person name="Gulvik C.A."/>
        </authorList>
    </citation>
    <scope>NUCLEOTIDE SEQUENCE [LARGE SCALE GENOMIC DNA]</scope>
    <source>
        <strain evidence="6">LMG 26306</strain>
    </source>
</reference>